<gene>
    <name evidence="7" type="ORF">LCGC14_2486820</name>
</gene>
<dbReference type="InterPro" id="IPR037272">
    <property type="entry name" value="SNS_sf"/>
</dbReference>
<feature type="transmembrane region" description="Helical" evidence="6">
    <location>
        <begin position="476"/>
        <end position="497"/>
    </location>
</feature>
<feature type="non-terminal residue" evidence="7">
    <location>
        <position position="1"/>
    </location>
</feature>
<dbReference type="GO" id="GO:0035725">
    <property type="term" value="P:sodium ion transmembrane transport"/>
    <property type="evidence" value="ECO:0007669"/>
    <property type="project" value="TreeGrafter"/>
</dbReference>
<dbReference type="AlphaFoldDB" id="A0A0F9BTU8"/>
<protein>
    <recommendedName>
        <fullName evidence="8">Sodium-dependent transporter</fullName>
    </recommendedName>
</protein>
<dbReference type="InterPro" id="IPR000175">
    <property type="entry name" value="Na/ntran_symport"/>
</dbReference>
<feature type="non-terminal residue" evidence="7">
    <location>
        <position position="503"/>
    </location>
</feature>
<keyword evidence="3 6" id="KW-0812">Transmembrane</keyword>
<accession>A0A0F9BTU8</accession>
<feature type="transmembrane region" description="Helical" evidence="6">
    <location>
        <begin position="356"/>
        <end position="376"/>
    </location>
</feature>
<feature type="transmembrane region" description="Helical" evidence="6">
    <location>
        <begin position="138"/>
        <end position="158"/>
    </location>
</feature>
<dbReference type="Pfam" id="PF00209">
    <property type="entry name" value="SNF"/>
    <property type="match status" value="1"/>
</dbReference>
<reference evidence="7" key="1">
    <citation type="journal article" date="2015" name="Nature">
        <title>Complex archaea that bridge the gap between prokaryotes and eukaryotes.</title>
        <authorList>
            <person name="Spang A."/>
            <person name="Saw J.H."/>
            <person name="Jorgensen S.L."/>
            <person name="Zaremba-Niedzwiedzka K."/>
            <person name="Martijn J."/>
            <person name="Lind A.E."/>
            <person name="van Eijk R."/>
            <person name="Schleper C."/>
            <person name="Guy L."/>
            <person name="Ettema T.J."/>
        </authorList>
    </citation>
    <scope>NUCLEOTIDE SEQUENCE</scope>
</reference>
<dbReference type="NCBIfam" id="NF037979">
    <property type="entry name" value="Na_transp"/>
    <property type="match status" value="1"/>
</dbReference>
<feature type="transmembrane region" description="Helical" evidence="6">
    <location>
        <begin position="252"/>
        <end position="279"/>
    </location>
</feature>
<dbReference type="PROSITE" id="PS50267">
    <property type="entry name" value="NA_NEUROTRAN_SYMP_3"/>
    <property type="match status" value="1"/>
</dbReference>
<feature type="transmembrane region" description="Helical" evidence="6">
    <location>
        <begin position="170"/>
        <end position="190"/>
    </location>
</feature>
<dbReference type="SUPFAM" id="SSF161070">
    <property type="entry name" value="SNF-like"/>
    <property type="match status" value="1"/>
</dbReference>
<evidence type="ECO:0000256" key="4">
    <source>
        <dbReference type="ARBA" id="ARBA00022989"/>
    </source>
</evidence>
<evidence type="ECO:0008006" key="8">
    <source>
        <dbReference type="Google" id="ProtNLM"/>
    </source>
</evidence>
<dbReference type="EMBL" id="LAZR01039308">
    <property type="protein sequence ID" value="KKL17312.1"/>
    <property type="molecule type" value="Genomic_DNA"/>
</dbReference>
<comment type="subcellular location">
    <subcellularLocation>
        <location evidence="1">Membrane</location>
        <topology evidence="1">Multi-pass membrane protein</topology>
    </subcellularLocation>
</comment>
<evidence type="ECO:0000313" key="7">
    <source>
        <dbReference type="EMBL" id="KKL17312.1"/>
    </source>
</evidence>
<name>A0A0F9BTU8_9ZZZZ</name>
<feature type="transmembrane region" description="Helical" evidence="6">
    <location>
        <begin position="219"/>
        <end position="240"/>
    </location>
</feature>
<feature type="transmembrane region" description="Helical" evidence="6">
    <location>
        <begin position="322"/>
        <end position="344"/>
    </location>
</feature>
<evidence type="ECO:0000256" key="6">
    <source>
        <dbReference type="SAM" id="Phobius"/>
    </source>
</evidence>
<evidence type="ECO:0000256" key="1">
    <source>
        <dbReference type="ARBA" id="ARBA00004141"/>
    </source>
</evidence>
<proteinExistence type="predicted"/>
<feature type="transmembrane region" description="Helical" evidence="6">
    <location>
        <begin position="437"/>
        <end position="456"/>
    </location>
</feature>
<dbReference type="PANTHER" id="PTHR11616:SF240">
    <property type="entry name" value="BLOATED TUBULES, ISOFORM B-RELATED"/>
    <property type="match status" value="1"/>
</dbReference>
<evidence type="ECO:0000256" key="5">
    <source>
        <dbReference type="ARBA" id="ARBA00023136"/>
    </source>
</evidence>
<keyword evidence="2" id="KW-0813">Transport</keyword>
<organism evidence="7">
    <name type="scientific">marine sediment metagenome</name>
    <dbReference type="NCBI Taxonomy" id="412755"/>
    <lineage>
        <taxon>unclassified sequences</taxon>
        <taxon>metagenomes</taxon>
        <taxon>ecological metagenomes</taxon>
    </lineage>
</organism>
<dbReference type="PANTHER" id="PTHR11616">
    <property type="entry name" value="SODIUM/CHLORIDE DEPENDENT TRANSPORTER"/>
    <property type="match status" value="1"/>
</dbReference>
<evidence type="ECO:0000256" key="3">
    <source>
        <dbReference type="ARBA" id="ARBA00022692"/>
    </source>
</evidence>
<feature type="transmembrane region" description="Helical" evidence="6">
    <location>
        <begin position="60"/>
        <end position="81"/>
    </location>
</feature>
<feature type="transmembrane region" description="Helical" evidence="6">
    <location>
        <begin position="20"/>
        <end position="39"/>
    </location>
</feature>
<dbReference type="PRINTS" id="PR00176">
    <property type="entry name" value="NANEUSMPORT"/>
</dbReference>
<evidence type="ECO:0000256" key="2">
    <source>
        <dbReference type="ARBA" id="ARBA00022448"/>
    </source>
</evidence>
<keyword evidence="5 6" id="KW-0472">Membrane</keyword>
<comment type="caution">
    <text evidence="7">The sequence shown here is derived from an EMBL/GenBank/DDBJ whole genome shotgun (WGS) entry which is preliminary data.</text>
</comment>
<sequence>LWGFPYKVHAAGGGAFLIPYLLAMLFIGVPLLILEFSLGHMTQRAAPDAYRGINRKTEPIGWGGIILGFIIITYYPVILAWCGSFLVECVKGIFSGGDLPWKGQGAAGVEKAKDFFNTLYLNKWTADELAAGAKPWDFGGLVGPITLSLGVIWALMYLCIFRGVRLVGKVVLWTVPLPWIMLLILTIRGLTLDGAAQGLNFYLDPNWAKLADPETWRWAFGQMFFSMSLAFGVMITYASFLHRKSDINNNAAIIGLADVGTSFIAGLAVFATIGAMAFATNQAAIEQNNPALAVPVENVVDSGPGLTFATFPYALAQLPGSAWFGAIFFVALLTLGIDSAFSITESVLASLVDKTGWGRNATLIGISVVGLALGLVYCTRGGKTWVFGMDDFINGWSGIALLGLLECVAIGWAYRLRRLRDHANERSDWKIGWWWDIVIRYVAPVLLSALAAWSLLDKASGPGGLLYDKEGVFQTPVLVGLIIAALAPILAVGLSMIRSPGSN</sequence>
<keyword evidence="4 6" id="KW-1133">Transmembrane helix</keyword>
<dbReference type="GO" id="GO:0005886">
    <property type="term" value="C:plasma membrane"/>
    <property type="evidence" value="ECO:0007669"/>
    <property type="project" value="TreeGrafter"/>
</dbReference>
<feature type="transmembrane region" description="Helical" evidence="6">
    <location>
        <begin position="396"/>
        <end position="416"/>
    </location>
</feature>